<sequence length="76" mass="8714">MEVAIAKIQAELEEQLAIFEKEGKLGSPALEAAHGVRYRNAARDGYKWSENYFATWMVEAKESRLIPFWTFSLMTS</sequence>
<evidence type="ECO:0000313" key="1">
    <source>
        <dbReference type="EMBL" id="NMX24831.1"/>
    </source>
</evidence>
<dbReference type="EMBL" id="JABBCN010000003">
    <property type="protein sequence ID" value="NMX24831.1"/>
    <property type="molecule type" value="Genomic_DNA"/>
</dbReference>
<organism evidence="1">
    <name type="scientific">Streptococcus sanguinis</name>
    <dbReference type="NCBI Taxonomy" id="1305"/>
    <lineage>
        <taxon>Bacteria</taxon>
        <taxon>Bacillati</taxon>
        <taxon>Bacillota</taxon>
        <taxon>Bacilli</taxon>
        <taxon>Lactobacillales</taxon>
        <taxon>Streptococcaceae</taxon>
        <taxon>Streptococcus</taxon>
    </lineage>
</organism>
<reference evidence="1" key="1">
    <citation type="submission" date="2020-04" db="EMBL/GenBank/DDBJ databases">
        <authorList>
            <person name="Chakraborty B."/>
            <person name="Walker A.R."/>
            <person name="Burne R.A."/>
        </authorList>
    </citation>
    <scope>NUCLEOTIDE SEQUENCE [LARGE SCALE GENOMIC DNA]</scope>
    <source>
        <strain evidence="1">BCA8</strain>
    </source>
</reference>
<accession>A0A7Y0VBM0</accession>
<proteinExistence type="predicted"/>
<gene>
    <name evidence="1" type="ORF">HGP05_09050</name>
</gene>
<comment type="caution">
    <text evidence="1">The sequence shown here is derived from an EMBL/GenBank/DDBJ whole genome shotgun (WGS) entry which is preliminary data.</text>
</comment>
<protein>
    <submittedName>
        <fullName evidence="1">Uncharacterized protein</fullName>
    </submittedName>
</protein>
<name>A0A7Y0VBM0_STRSA</name>
<dbReference type="AlphaFoldDB" id="A0A7Y0VBM0"/>